<accession>A0A433Q2D0</accession>
<keyword evidence="3 10" id="KW-0732">Signal</keyword>
<keyword evidence="13" id="KW-1185">Reference proteome</keyword>
<evidence type="ECO:0000256" key="7">
    <source>
        <dbReference type="ARBA" id="ARBA00037703"/>
    </source>
</evidence>
<gene>
    <name evidence="12" type="ORF">BC938DRAFT_474373</name>
</gene>
<feature type="domain" description="MTC6 partial TIM-barrel" evidence="11">
    <location>
        <begin position="56"/>
        <end position="342"/>
    </location>
</feature>
<evidence type="ECO:0000313" key="12">
    <source>
        <dbReference type="EMBL" id="RUS23940.1"/>
    </source>
</evidence>
<dbReference type="EMBL" id="RBNJ01017929">
    <property type="protein sequence ID" value="RUS23940.1"/>
    <property type="molecule type" value="Genomic_DNA"/>
</dbReference>
<feature type="signal peptide" evidence="10">
    <location>
        <begin position="1"/>
        <end position="23"/>
    </location>
</feature>
<dbReference type="Pfam" id="PF25506">
    <property type="entry name" value="TIM-barrel_MTC6"/>
    <property type="match status" value="1"/>
</dbReference>
<evidence type="ECO:0000256" key="1">
    <source>
        <dbReference type="ARBA" id="ARBA00004479"/>
    </source>
</evidence>
<evidence type="ECO:0000256" key="2">
    <source>
        <dbReference type="ARBA" id="ARBA00022692"/>
    </source>
</evidence>
<sequence length="411" mass="44565">MDFGTTLAALLFLPCIATTTTFSLPSLARTLDVVLPSNYTGNTSYQGQTFHNSKVESVLRTQRDLAYNTTIDRILWPAVSLSTAYFNKDFSTKKIGNVTSLLFMGYRRLVIDLYWDGSKGTWQLCPTTNVSFIATTTSSSPLSATATSDNSVITTTTSTPTTTPELVKRDIASSDQTIAGVVCPPDPHLRYLLSTLNTYMSSTSMNLNSDSSRYTDLLFLVLNLHDLHLSPSLSSPLYNLTSVNTNLTLTRLFPDPLVFSLRSALLSTFNSTNMLFTPANQNSTSTWPLWSTLVQNDLRVIVSFGVTDLSANTTYNVTADQDVVFPATAMNAGVGMANLTAPAWPDPNNCSVPVKGVVMVPGPNETAIELGAISNGEIEMSWNWAYMSDGGAAGFAFGVEQNLSHLTVFLP</sequence>
<name>A0A433Q2D0_9FUNG</name>
<organism evidence="12 13">
    <name type="scientific">Jimgerdemannia flammicorona</name>
    <dbReference type="NCBI Taxonomy" id="994334"/>
    <lineage>
        <taxon>Eukaryota</taxon>
        <taxon>Fungi</taxon>
        <taxon>Fungi incertae sedis</taxon>
        <taxon>Mucoromycota</taxon>
        <taxon>Mucoromycotina</taxon>
        <taxon>Endogonomycetes</taxon>
        <taxon>Endogonales</taxon>
        <taxon>Endogonaceae</taxon>
        <taxon>Jimgerdemannia</taxon>
    </lineage>
</organism>
<evidence type="ECO:0000313" key="13">
    <source>
        <dbReference type="Proteomes" id="UP000274822"/>
    </source>
</evidence>
<comment type="function">
    <text evidence="7">May be involved in telomere capping.</text>
</comment>
<keyword evidence="2" id="KW-0812">Transmembrane</keyword>
<comment type="caution">
    <text evidence="12">The sequence shown here is derived from an EMBL/GenBank/DDBJ whole genome shotgun (WGS) entry which is preliminary data.</text>
</comment>
<keyword evidence="5" id="KW-0472">Membrane</keyword>
<keyword evidence="4" id="KW-1133">Transmembrane helix</keyword>
<dbReference type="PANTHER" id="PTHR35518:SF2">
    <property type="entry name" value="MAINTENANCE OF TELOMERE CAPPING PROTEIN 6"/>
    <property type="match status" value="1"/>
</dbReference>
<feature type="chain" id="PRO_5019483826" description="Maintenance of telomere capping protein 6" evidence="10">
    <location>
        <begin position="24"/>
        <end position="411"/>
    </location>
</feature>
<dbReference type="GO" id="GO:0016020">
    <property type="term" value="C:membrane"/>
    <property type="evidence" value="ECO:0007669"/>
    <property type="project" value="UniProtKB-SubCell"/>
</dbReference>
<evidence type="ECO:0000256" key="5">
    <source>
        <dbReference type="ARBA" id="ARBA00023136"/>
    </source>
</evidence>
<reference evidence="12 13" key="1">
    <citation type="journal article" date="2018" name="New Phytol.">
        <title>Phylogenomics of Endogonaceae and evolution of mycorrhizas within Mucoromycota.</title>
        <authorList>
            <person name="Chang Y."/>
            <person name="Desiro A."/>
            <person name="Na H."/>
            <person name="Sandor L."/>
            <person name="Lipzen A."/>
            <person name="Clum A."/>
            <person name="Barry K."/>
            <person name="Grigoriev I.V."/>
            <person name="Martin F.M."/>
            <person name="Stajich J.E."/>
            <person name="Smith M.E."/>
            <person name="Bonito G."/>
            <person name="Spatafora J.W."/>
        </authorList>
    </citation>
    <scope>NUCLEOTIDE SEQUENCE [LARGE SCALE GENOMIC DNA]</scope>
    <source>
        <strain evidence="12 13">AD002</strain>
    </source>
</reference>
<evidence type="ECO:0000256" key="9">
    <source>
        <dbReference type="ARBA" id="ARBA00039865"/>
    </source>
</evidence>
<evidence type="ECO:0000259" key="11">
    <source>
        <dbReference type="Pfam" id="PF25506"/>
    </source>
</evidence>
<comment type="subcellular location">
    <subcellularLocation>
        <location evidence="1">Membrane</location>
        <topology evidence="1">Single-pass type I membrane protein</topology>
    </subcellularLocation>
</comment>
<protein>
    <recommendedName>
        <fullName evidence="9">Maintenance of telomere capping protein 6</fullName>
    </recommendedName>
</protein>
<proteinExistence type="inferred from homology"/>
<dbReference type="InterPro" id="IPR051008">
    <property type="entry name" value="Telomere_Capping_Maintenance"/>
</dbReference>
<dbReference type="Proteomes" id="UP000274822">
    <property type="component" value="Unassembled WGS sequence"/>
</dbReference>
<dbReference type="AlphaFoldDB" id="A0A433Q2D0"/>
<evidence type="ECO:0000256" key="10">
    <source>
        <dbReference type="SAM" id="SignalP"/>
    </source>
</evidence>
<evidence type="ECO:0000256" key="3">
    <source>
        <dbReference type="ARBA" id="ARBA00022729"/>
    </source>
</evidence>
<comment type="similarity">
    <text evidence="8">Belongs to the MTC6 family.</text>
</comment>
<evidence type="ECO:0000256" key="4">
    <source>
        <dbReference type="ARBA" id="ARBA00022989"/>
    </source>
</evidence>
<evidence type="ECO:0000256" key="6">
    <source>
        <dbReference type="ARBA" id="ARBA00023180"/>
    </source>
</evidence>
<dbReference type="InterPro" id="IPR057530">
    <property type="entry name" value="TIM-barrel_MTC6"/>
</dbReference>
<evidence type="ECO:0000256" key="8">
    <source>
        <dbReference type="ARBA" id="ARBA00038159"/>
    </source>
</evidence>
<dbReference type="PANTHER" id="PTHR35518">
    <property type="entry name" value="MAINTENANCE OF TELOMOERE CAPPING"/>
    <property type="match status" value="1"/>
</dbReference>
<keyword evidence="6" id="KW-0325">Glycoprotein</keyword>